<dbReference type="Pfam" id="PF08356">
    <property type="entry name" value="EF_assoc_2"/>
    <property type="match status" value="1"/>
</dbReference>
<keyword evidence="6" id="KW-0547">Nucleotide-binding</keyword>
<evidence type="ECO:0000256" key="2">
    <source>
        <dbReference type="ARBA" id="ARBA00007981"/>
    </source>
</evidence>
<feature type="domain" description="Miro" evidence="14">
    <location>
        <begin position="42"/>
        <end position="226"/>
    </location>
</feature>
<dbReference type="InterPro" id="IPR052266">
    <property type="entry name" value="Miro-EF-hand_domain"/>
</dbReference>
<evidence type="ECO:0000256" key="5">
    <source>
        <dbReference type="ARBA" id="ARBA00022737"/>
    </source>
</evidence>
<evidence type="ECO:0000256" key="6">
    <source>
        <dbReference type="ARBA" id="ARBA00022741"/>
    </source>
</evidence>
<dbReference type="SUPFAM" id="SSF52540">
    <property type="entry name" value="P-loop containing nucleoside triphosphate hydrolases"/>
    <property type="match status" value="2"/>
</dbReference>
<dbReference type="PIRSF" id="PIRSF037488">
    <property type="entry name" value="Mt_Rho_GTPase"/>
    <property type="match status" value="1"/>
</dbReference>
<dbReference type="PRINTS" id="PR00449">
    <property type="entry name" value="RASTRNSFRMNG"/>
</dbReference>
<dbReference type="InterPro" id="IPR013566">
    <property type="entry name" value="EF_hand_assoc_1"/>
</dbReference>
<feature type="domain" description="Miro" evidence="14">
    <location>
        <begin position="425"/>
        <end position="594"/>
    </location>
</feature>
<dbReference type="Pfam" id="PF00071">
    <property type="entry name" value="Ras"/>
    <property type="match status" value="2"/>
</dbReference>
<dbReference type="InterPro" id="IPR001806">
    <property type="entry name" value="Small_GTPase"/>
</dbReference>
<evidence type="ECO:0000256" key="13">
    <source>
        <dbReference type="ARBA" id="ARBA00023136"/>
    </source>
</evidence>
<keyword evidence="10" id="KW-1133">Transmembrane helix</keyword>
<accession>A0ABQ8D2K8</accession>
<keyword evidence="5" id="KW-0677">Repeat</keyword>
<evidence type="ECO:0000256" key="12">
    <source>
        <dbReference type="ARBA" id="ARBA00023134"/>
    </source>
</evidence>
<keyword evidence="16" id="KW-1185">Reference proteome</keyword>
<dbReference type="InterPro" id="IPR027417">
    <property type="entry name" value="P-loop_NTPase"/>
</dbReference>
<evidence type="ECO:0000256" key="10">
    <source>
        <dbReference type="ARBA" id="ARBA00022989"/>
    </source>
</evidence>
<keyword evidence="8" id="KW-0378">Hydrolase</keyword>
<keyword evidence="4" id="KW-0479">Metal-binding</keyword>
<comment type="subcellular location">
    <subcellularLocation>
        <location evidence="1">Mitochondrion outer membrane</location>
        <topology evidence="1">Single-pass type IV membrane protein</topology>
    </subcellularLocation>
</comment>
<dbReference type="Pfam" id="PF08355">
    <property type="entry name" value="EF_assoc_1"/>
    <property type="match status" value="1"/>
</dbReference>
<dbReference type="PROSITE" id="PS51419">
    <property type="entry name" value="RAB"/>
    <property type="match status" value="1"/>
</dbReference>
<dbReference type="Gene3D" id="1.10.238.10">
    <property type="entry name" value="EF-hand"/>
    <property type="match status" value="2"/>
</dbReference>
<gene>
    <name evidence="15" type="ORF">HID58_023549</name>
</gene>
<keyword evidence="12" id="KW-0342">GTP-binding</keyword>
<dbReference type="PANTHER" id="PTHR46819">
    <property type="entry name" value="EF-HAND CALCIUM-BINDING DOMAIN-CONTAINING PROTEIN 7"/>
    <property type="match status" value="1"/>
</dbReference>
<dbReference type="SUPFAM" id="SSF47473">
    <property type="entry name" value="EF-hand"/>
    <property type="match status" value="1"/>
</dbReference>
<dbReference type="InterPro" id="IPR021181">
    <property type="entry name" value="Miro"/>
</dbReference>
<comment type="caution">
    <text evidence="15">The sequence shown here is derived from an EMBL/GenBank/DDBJ whole genome shotgun (WGS) entry which is preliminary data.</text>
</comment>
<evidence type="ECO:0000313" key="16">
    <source>
        <dbReference type="Proteomes" id="UP000824890"/>
    </source>
</evidence>
<dbReference type="InterPro" id="IPR013567">
    <property type="entry name" value="EF_hand_assoc_2"/>
</dbReference>
<dbReference type="Proteomes" id="UP000824890">
    <property type="component" value="Unassembled WGS sequence"/>
</dbReference>
<keyword evidence="11" id="KW-0496">Mitochondrion</keyword>
<dbReference type="PROSITE" id="PS51423">
    <property type="entry name" value="MIRO"/>
    <property type="match status" value="2"/>
</dbReference>
<evidence type="ECO:0000256" key="4">
    <source>
        <dbReference type="ARBA" id="ARBA00022723"/>
    </source>
</evidence>
<comment type="similarity">
    <text evidence="2">Belongs to the mitochondrial Rho GTPase family.</text>
</comment>
<evidence type="ECO:0000256" key="9">
    <source>
        <dbReference type="ARBA" id="ARBA00022837"/>
    </source>
</evidence>
<dbReference type="SMART" id="SM00175">
    <property type="entry name" value="RAB"/>
    <property type="match status" value="1"/>
</dbReference>
<evidence type="ECO:0000256" key="3">
    <source>
        <dbReference type="ARBA" id="ARBA00022692"/>
    </source>
</evidence>
<evidence type="ECO:0000259" key="14">
    <source>
        <dbReference type="PROSITE" id="PS51423"/>
    </source>
</evidence>
<name>A0ABQ8D2K8_BRANA</name>
<dbReference type="CDD" id="cd01893">
    <property type="entry name" value="Miro1"/>
    <property type="match status" value="1"/>
</dbReference>
<evidence type="ECO:0000313" key="15">
    <source>
        <dbReference type="EMBL" id="KAH0923531.1"/>
    </source>
</evidence>
<protein>
    <recommendedName>
        <fullName evidence="14">Miro domain-containing protein</fullName>
    </recommendedName>
</protein>
<dbReference type="InterPro" id="IPR018247">
    <property type="entry name" value="EF_Hand_1_Ca_BS"/>
</dbReference>
<evidence type="ECO:0000256" key="1">
    <source>
        <dbReference type="ARBA" id="ARBA00004200"/>
    </source>
</evidence>
<dbReference type="EMBL" id="JAGKQM010000006">
    <property type="protein sequence ID" value="KAH0923531.1"/>
    <property type="molecule type" value="Genomic_DNA"/>
</dbReference>
<organism evidence="15 16">
    <name type="scientific">Brassica napus</name>
    <name type="common">Rape</name>
    <dbReference type="NCBI Taxonomy" id="3708"/>
    <lineage>
        <taxon>Eukaryota</taxon>
        <taxon>Viridiplantae</taxon>
        <taxon>Streptophyta</taxon>
        <taxon>Embryophyta</taxon>
        <taxon>Tracheophyta</taxon>
        <taxon>Spermatophyta</taxon>
        <taxon>Magnoliopsida</taxon>
        <taxon>eudicotyledons</taxon>
        <taxon>Gunneridae</taxon>
        <taxon>Pentapetalae</taxon>
        <taxon>rosids</taxon>
        <taxon>malvids</taxon>
        <taxon>Brassicales</taxon>
        <taxon>Brassicaceae</taxon>
        <taxon>Brassiceae</taxon>
        <taxon>Brassica</taxon>
    </lineage>
</organism>
<dbReference type="InterPro" id="IPR020860">
    <property type="entry name" value="MIRO_dom"/>
</dbReference>
<reference evidence="15 16" key="1">
    <citation type="submission" date="2021-05" db="EMBL/GenBank/DDBJ databases">
        <title>Genome Assembly of Synthetic Allotetraploid Brassica napus Reveals Homoeologous Exchanges between Subgenomes.</title>
        <authorList>
            <person name="Davis J.T."/>
        </authorList>
    </citation>
    <scope>NUCLEOTIDE SEQUENCE [LARGE SCALE GENOMIC DNA]</scope>
    <source>
        <strain evidence="16">cv. Da-Ae</strain>
        <tissue evidence="15">Seedling</tissue>
    </source>
</reference>
<keyword evidence="13" id="KW-0472">Membrane</keyword>
<dbReference type="PROSITE" id="PS00018">
    <property type="entry name" value="EF_HAND_1"/>
    <property type="match status" value="1"/>
</dbReference>
<proteinExistence type="inferred from homology"/>
<sequence>MTIQLKGPFLGVLLVLSQTQRINSFFQMARYAAGTVDCPGSPKSVRIVVVGDKGTGKSSLIVAAASDSFPPNVPPVLPDTNLPLEFFPDGVPVTIVDTSSSFVDLLNVSFDISARGFRPEDREMVAEELRNADAVVLTYDCGRPETLENLSTYWLPELRRLEVKVPIIVAGCKLDLRDDNSQVSLEQVMSPIMHQFREIETCIECSALKQLQAQEVFYYAQKTVLHPTGPLFDQESQSLKPRCVRALKRIFILCDHDRDGALSEAELNDFQVKCFHAPLQPSEIEGVKRVVQEKLPEGVNERGLTVTGFLFLHALFIEKGRLETTWTVLRKFGYNNDIRLADELLPPSLFKRAPDQSVELTDVAIDFLKGMYVLFDDDGWSLMTLLEPARSVEHLIYIGFPGDPSSAIRLTRRRRLDRKKQQCERKVFQCFVFGPNNAGKSALLNCFLGRSYADNPGSTADERYAVNVVDESGSAKKTLVMREIPEGGAPGLFSSKESLAACDIAVFVYDSSDESSWKRATELLVEVATHGEATGYEVPCLMVSAKDDLDSFPISIQESTRVTQDMGIEPPVSISSKLGDFNNLFRKILTAAQHPHLSIPETEAGKSRKHYNMLINRSLMAVSSTFSSLELLLWSSGWLHTVCMQQERALLPEKIENEEPKWSQGANTLVP</sequence>
<keyword evidence="7" id="KW-1000">Mitochondrion outer membrane</keyword>
<dbReference type="Gene3D" id="3.40.50.300">
    <property type="entry name" value="P-loop containing nucleotide triphosphate hydrolases"/>
    <property type="match status" value="2"/>
</dbReference>
<keyword evidence="3" id="KW-0812">Transmembrane</keyword>
<dbReference type="InterPro" id="IPR011992">
    <property type="entry name" value="EF-hand-dom_pair"/>
</dbReference>
<dbReference type="PANTHER" id="PTHR46819:SF1">
    <property type="entry name" value="EF-HAND CALCIUM-BINDING DOMAIN-CONTAINING PROTEIN 7"/>
    <property type="match status" value="1"/>
</dbReference>
<dbReference type="SMART" id="SM00174">
    <property type="entry name" value="RHO"/>
    <property type="match status" value="1"/>
</dbReference>
<evidence type="ECO:0000256" key="8">
    <source>
        <dbReference type="ARBA" id="ARBA00022801"/>
    </source>
</evidence>
<evidence type="ECO:0000256" key="11">
    <source>
        <dbReference type="ARBA" id="ARBA00023128"/>
    </source>
</evidence>
<keyword evidence="9" id="KW-0106">Calcium</keyword>
<feature type="non-terminal residue" evidence="15">
    <location>
        <position position="671"/>
    </location>
</feature>
<evidence type="ECO:0000256" key="7">
    <source>
        <dbReference type="ARBA" id="ARBA00022787"/>
    </source>
</evidence>
<dbReference type="CDD" id="cd01892">
    <property type="entry name" value="Miro2"/>
    <property type="match status" value="1"/>
</dbReference>